<sequence length="245" mass="26441">MGGRGGSSGFTGSTAATPQFGNNVLSPQDAQDFKTLSDYMKNTHNITMGKSLQNLEFKTTQHVASTVDDLAKEFPQAVDSIKKIQAHGAPKGSYACASYDGELRLGNYFKSFPDFNRSFKHSVKTGFHPAGSNPVDAVVSHEAGHLLERALIRKAIASGKGQFGGAMWNASTEAKRIVSQACKDVKSTPGGKGRKVNDLIREVSGYATRNRSECLAECVSDYYSNRSNAKPLSKAVWNLLKKELG</sequence>
<name>A0A8S5NPE0_9CAUD</name>
<dbReference type="InterPro" id="IPR024079">
    <property type="entry name" value="MetalloPept_cat_dom_sf"/>
</dbReference>
<accession>A0A8S5NPE0</accession>
<dbReference type="EMBL" id="BK015206">
    <property type="protein sequence ID" value="DAD95915.1"/>
    <property type="molecule type" value="Genomic_DNA"/>
</dbReference>
<feature type="region of interest" description="Disordered" evidence="1">
    <location>
        <begin position="1"/>
        <end position="27"/>
    </location>
</feature>
<reference evidence="2" key="1">
    <citation type="journal article" date="2021" name="Proc. Natl. Acad. Sci. U.S.A.">
        <title>A Catalog of Tens of Thousands of Viruses from Human Metagenomes Reveals Hidden Associations with Chronic Diseases.</title>
        <authorList>
            <person name="Tisza M.J."/>
            <person name="Buck C.B."/>
        </authorList>
    </citation>
    <scope>NUCLEOTIDE SEQUENCE</scope>
    <source>
        <strain evidence="2">CtGMq5</strain>
    </source>
</reference>
<protein>
    <submittedName>
        <fullName evidence="2">Pro-Pro endopeptidase</fullName>
    </submittedName>
</protein>
<dbReference type="GO" id="GO:0008237">
    <property type="term" value="F:metallopeptidase activity"/>
    <property type="evidence" value="ECO:0007669"/>
    <property type="project" value="InterPro"/>
</dbReference>
<proteinExistence type="predicted"/>
<organism evidence="2">
    <name type="scientific">Siphoviridae sp. ctGMq5</name>
    <dbReference type="NCBI Taxonomy" id="2826220"/>
    <lineage>
        <taxon>Viruses</taxon>
        <taxon>Duplodnaviria</taxon>
        <taxon>Heunggongvirae</taxon>
        <taxon>Uroviricota</taxon>
        <taxon>Caudoviricetes</taxon>
    </lineage>
</organism>
<evidence type="ECO:0000256" key="1">
    <source>
        <dbReference type="SAM" id="MobiDB-lite"/>
    </source>
</evidence>
<evidence type="ECO:0000313" key="2">
    <source>
        <dbReference type="EMBL" id="DAD95915.1"/>
    </source>
</evidence>
<dbReference type="Gene3D" id="3.40.390.10">
    <property type="entry name" value="Collagenase (Catalytic Domain)"/>
    <property type="match status" value="1"/>
</dbReference>